<keyword evidence="1" id="KW-0175">Coiled coil</keyword>
<evidence type="ECO:0008006" key="6">
    <source>
        <dbReference type="Google" id="ProtNLM"/>
    </source>
</evidence>
<protein>
    <recommendedName>
        <fullName evidence="6">DUF4408 domain-containing protein</fullName>
    </recommendedName>
</protein>
<feature type="coiled-coil region" evidence="1">
    <location>
        <begin position="149"/>
        <end position="176"/>
    </location>
</feature>
<reference evidence="4 5" key="1">
    <citation type="submission" date="2024-01" db="EMBL/GenBank/DDBJ databases">
        <title>The complete chloroplast genome sequence of Lithospermum erythrorhizon: insights into the phylogenetic relationship among Boraginaceae species and the maternal lineages of purple gromwells.</title>
        <authorList>
            <person name="Okada T."/>
            <person name="Watanabe K."/>
        </authorList>
    </citation>
    <scope>NUCLEOTIDE SEQUENCE [LARGE SCALE GENOMIC DNA]</scope>
</reference>
<evidence type="ECO:0000313" key="5">
    <source>
        <dbReference type="Proteomes" id="UP001454036"/>
    </source>
</evidence>
<evidence type="ECO:0000256" key="1">
    <source>
        <dbReference type="SAM" id="Coils"/>
    </source>
</evidence>
<dbReference type="EMBL" id="BAABME010002304">
    <property type="protein sequence ID" value="GAA0154027.1"/>
    <property type="molecule type" value="Genomic_DNA"/>
</dbReference>
<evidence type="ECO:0000256" key="2">
    <source>
        <dbReference type="SAM" id="MobiDB-lite"/>
    </source>
</evidence>
<sequence>MGMNIFDNVKYEKEKAMKRFIKFQQMKKILKVLEFVFVLCLLSWSTKKIIPSMVGFSNMVFEVFVSFLNPHFVFLIGNSIILALFLLCKQHGQGNSSGDGDNINIYHEYSCSSETSTLTSEMPLTSSGVVPKVVEEEGMNKRVVESVQCEEVEVALAAAEHEIKRFQRTFSEKLKREIGVRGKKELRRSETENGRGGGGGGSGEGRVVGSLVKTVEHLSNEEFKLVIDDFIDKHRAFSKEPSPLRYK</sequence>
<dbReference type="PANTHER" id="PTHR33640">
    <property type="entry name" value="TRANSMEMBRANE PROTEIN"/>
    <property type="match status" value="1"/>
</dbReference>
<dbReference type="Proteomes" id="UP001454036">
    <property type="component" value="Unassembled WGS sequence"/>
</dbReference>
<evidence type="ECO:0000256" key="3">
    <source>
        <dbReference type="SAM" id="Phobius"/>
    </source>
</evidence>
<feature type="compositionally biased region" description="Basic and acidic residues" evidence="2">
    <location>
        <begin position="181"/>
        <end position="193"/>
    </location>
</feature>
<comment type="caution">
    <text evidence="4">The sequence shown here is derived from an EMBL/GenBank/DDBJ whole genome shotgun (WGS) entry which is preliminary data.</text>
</comment>
<evidence type="ECO:0000313" key="4">
    <source>
        <dbReference type="EMBL" id="GAA0154027.1"/>
    </source>
</evidence>
<feature type="transmembrane region" description="Helical" evidence="3">
    <location>
        <begin position="71"/>
        <end position="88"/>
    </location>
</feature>
<feature type="region of interest" description="Disordered" evidence="2">
    <location>
        <begin position="181"/>
        <end position="207"/>
    </location>
</feature>
<name>A0AAV3PQK3_LITER</name>
<keyword evidence="3" id="KW-0472">Membrane</keyword>
<accession>A0AAV3PQK3</accession>
<gene>
    <name evidence="4" type="ORF">LIER_12127</name>
</gene>
<keyword evidence="3" id="KW-1133">Transmembrane helix</keyword>
<keyword evidence="3" id="KW-0812">Transmembrane</keyword>
<feature type="compositionally biased region" description="Gly residues" evidence="2">
    <location>
        <begin position="194"/>
        <end position="206"/>
    </location>
</feature>
<proteinExistence type="predicted"/>
<keyword evidence="5" id="KW-1185">Reference proteome</keyword>
<organism evidence="4 5">
    <name type="scientific">Lithospermum erythrorhizon</name>
    <name type="common">Purple gromwell</name>
    <name type="synonym">Lithospermum officinale var. erythrorhizon</name>
    <dbReference type="NCBI Taxonomy" id="34254"/>
    <lineage>
        <taxon>Eukaryota</taxon>
        <taxon>Viridiplantae</taxon>
        <taxon>Streptophyta</taxon>
        <taxon>Embryophyta</taxon>
        <taxon>Tracheophyta</taxon>
        <taxon>Spermatophyta</taxon>
        <taxon>Magnoliopsida</taxon>
        <taxon>eudicotyledons</taxon>
        <taxon>Gunneridae</taxon>
        <taxon>Pentapetalae</taxon>
        <taxon>asterids</taxon>
        <taxon>lamiids</taxon>
        <taxon>Boraginales</taxon>
        <taxon>Boraginaceae</taxon>
        <taxon>Boraginoideae</taxon>
        <taxon>Lithospermeae</taxon>
        <taxon>Lithospermum</taxon>
    </lineage>
</organism>
<dbReference type="AlphaFoldDB" id="A0AAV3PQK3"/>
<dbReference type="PANTHER" id="PTHR33640:SF30">
    <property type="entry name" value="DUF4408 DOMAIN-CONTAINING PROTEIN"/>
    <property type="match status" value="1"/>
</dbReference>